<reference evidence="5" key="2">
    <citation type="submission" date="2021-04" db="EMBL/GenBank/DDBJ databases">
        <authorList>
            <person name="Karlyshev A.V."/>
        </authorList>
    </citation>
    <scope>NUCLEOTIDE SEQUENCE</scope>
    <source>
        <strain evidence="5">LMG 29479</strain>
    </source>
</reference>
<keyword evidence="3" id="KW-0560">Oxidoreductase</keyword>
<dbReference type="EMBL" id="JAGQFT010000024">
    <property type="protein sequence ID" value="MBR0561856.1"/>
    <property type="molecule type" value="Genomic_DNA"/>
</dbReference>
<organism evidence="5">
    <name type="scientific">Coralloluteibacterium stylophorae</name>
    <dbReference type="NCBI Taxonomy" id="1776034"/>
    <lineage>
        <taxon>Bacteria</taxon>
        <taxon>Pseudomonadati</taxon>
        <taxon>Pseudomonadota</taxon>
        <taxon>Gammaproteobacteria</taxon>
        <taxon>Lysobacterales</taxon>
        <taxon>Lysobacteraceae</taxon>
        <taxon>Coralloluteibacterium</taxon>
    </lineage>
</organism>
<evidence type="ECO:0000313" key="5">
    <source>
        <dbReference type="EMBL" id="MBR0561856.1"/>
    </source>
</evidence>
<evidence type="ECO:0000256" key="2">
    <source>
        <dbReference type="ARBA" id="ARBA00022505"/>
    </source>
</evidence>
<evidence type="ECO:0000313" key="6">
    <source>
        <dbReference type="EMBL" id="MBS7456981.1"/>
    </source>
</evidence>
<protein>
    <submittedName>
        <fullName evidence="5">Xanthine dehydrogenase family protein molybdopterin-binding subunit</fullName>
    </submittedName>
</protein>
<comment type="similarity">
    <text evidence="1">Belongs to the xanthine dehydrogenase family.</text>
</comment>
<dbReference type="EMBL" id="JAGQFT020000004">
    <property type="protein sequence ID" value="MBS7456981.1"/>
    <property type="molecule type" value="Genomic_DNA"/>
</dbReference>
<dbReference type="InterPro" id="IPR046867">
    <property type="entry name" value="AldOxase/xan_DH_MoCoBD2"/>
</dbReference>
<comment type="caution">
    <text evidence="5">The sequence shown here is derived from an EMBL/GenBank/DDBJ whole genome shotgun (WGS) entry which is preliminary data.</text>
</comment>
<dbReference type="SUPFAM" id="SSF56003">
    <property type="entry name" value="Molybdenum cofactor-binding domain"/>
    <property type="match status" value="1"/>
</dbReference>
<proteinExistence type="inferred from homology"/>
<reference evidence="6 7" key="1">
    <citation type="journal article" date="2021" name="Microbiol. Resour. Announc.">
        <title>Draft Genome Sequence of Coralloluteibacterium stylophorae LMG 29479T.</title>
        <authorList>
            <person name="Karlyshev A.V."/>
            <person name="Kudryashova E.B."/>
            <person name="Ariskina E.V."/>
            <person name="Conroy A.P."/>
            <person name="Abidueva E.Y."/>
        </authorList>
    </citation>
    <scope>NUCLEOTIDE SEQUENCE [LARGE SCALE GENOMIC DNA]</scope>
    <source>
        <strain evidence="6 7">LMG 29479</strain>
    </source>
</reference>
<dbReference type="InterPro" id="IPR008274">
    <property type="entry name" value="AldOxase/xan_DH_MoCoBD1"/>
</dbReference>
<dbReference type="InterPro" id="IPR016208">
    <property type="entry name" value="Ald_Oxase/xanthine_DH-like"/>
</dbReference>
<accession>A0A8J7VTR9</accession>
<evidence type="ECO:0000256" key="3">
    <source>
        <dbReference type="ARBA" id="ARBA00023002"/>
    </source>
</evidence>
<evidence type="ECO:0000256" key="1">
    <source>
        <dbReference type="ARBA" id="ARBA00006849"/>
    </source>
</evidence>
<dbReference type="PANTHER" id="PTHR11908">
    <property type="entry name" value="XANTHINE DEHYDROGENASE"/>
    <property type="match status" value="1"/>
</dbReference>
<dbReference type="Proteomes" id="UP000675747">
    <property type="component" value="Unassembled WGS sequence"/>
</dbReference>
<gene>
    <name evidence="6" type="ORF">KB893_007515</name>
    <name evidence="5" type="ORF">KB893_04910</name>
</gene>
<keyword evidence="7" id="KW-1185">Reference proteome</keyword>
<evidence type="ECO:0000313" key="7">
    <source>
        <dbReference type="Proteomes" id="UP000675747"/>
    </source>
</evidence>
<dbReference type="Pfam" id="PF20256">
    <property type="entry name" value="MoCoBD_2"/>
    <property type="match status" value="1"/>
</dbReference>
<dbReference type="PANTHER" id="PTHR11908:SF132">
    <property type="entry name" value="ALDEHYDE OXIDASE 1-RELATED"/>
    <property type="match status" value="1"/>
</dbReference>
<evidence type="ECO:0000259" key="4">
    <source>
        <dbReference type="SMART" id="SM01008"/>
    </source>
</evidence>
<feature type="domain" description="Aldehyde oxidase/xanthine dehydrogenase a/b hammerhead" evidence="4">
    <location>
        <begin position="24"/>
        <end position="137"/>
    </location>
</feature>
<dbReference type="GO" id="GO:0005506">
    <property type="term" value="F:iron ion binding"/>
    <property type="evidence" value="ECO:0007669"/>
    <property type="project" value="InterPro"/>
</dbReference>
<dbReference type="Pfam" id="PF02738">
    <property type="entry name" value="MoCoBD_1"/>
    <property type="match status" value="1"/>
</dbReference>
<dbReference type="SUPFAM" id="SSF54665">
    <property type="entry name" value="CO dehydrogenase molybdoprotein N-domain-like"/>
    <property type="match status" value="1"/>
</dbReference>
<dbReference type="InterPro" id="IPR037165">
    <property type="entry name" value="AldOxase/xan_DH_Mopterin-bd_sf"/>
</dbReference>
<name>A0A8J7VTR9_9GAMM</name>
<dbReference type="GO" id="GO:0016491">
    <property type="term" value="F:oxidoreductase activity"/>
    <property type="evidence" value="ECO:0007669"/>
    <property type="project" value="UniProtKB-KW"/>
</dbReference>
<dbReference type="SMART" id="SM01008">
    <property type="entry name" value="Ald_Xan_dh_C"/>
    <property type="match status" value="1"/>
</dbReference>
<dbReference type="Gene3D" id="3.30.365.10">
    <property type="entry name" value="Aldehyde oxidase/xanthine dehydrogenase, molybdopterin binding domain"/>
    <property type="match status" value="4"/>
</dbReference>
<dbReference type="AlphaFoldDB" id="A0A8J7VTR9"/>
<dbReference type="InterPro" id="IPR000674">
    <property type="entry name" value="Ald_Oxase/Xan_DH_a/b"/>
</dbReference>
<keyword evidence="2" id="KW-0500">Molybdenum</keyword>
<dbReference type="InterPro" id="IPR036856">
    <property type="entry name" value="Ald_Oxase/Xan_DH_a/b_sf"/>
</dbReference>
<dbReference type="RefSeq" id="WP_211925821.1">
    <property type="nucleotide sequence ID" value="NZ_JAGQFT020000004.1"/>
</dbReference>
<dbReference type="Pfam" id="PF01315">
    <property type="entry name" value="Ald_Xan_dh_C"/>
    <property type="match status" value="1"/>
</dbReference>
<dbReference type="Gene3D" id="3.90.1170.50">
    <property type="entry name" value="Aldehyde oxidase/xanthine dehydrogenase, a/b hammerhead"/>
    <property type="match status" value="1"/>
</dbReference>
<sequence>MTPIRPDGVIGRDHARVDGIDKVTGRARYGADEPVAGTAFACLATAAIARGRILDIDDRAARRVRGVLVILTHRNVGDAIRPGTWMLDKGHMATAIAPLASDAVHFAGQIVAVAVAESFEAAREAAALLRFEYRSEPHAATFGSPGAEEVEPRAMGETALAAGEPEAALAAAPVRIDTEYATPAQHHNPLELFQATCAWDGDTLTVWESSQNVRGYQHGLARQLGLRPKQVRVVSQVVGGAFGSRGELGQATAIVALAARRLRRPVKLVASRRDAFTIRSFRAETRHRVQLAAARDGRLLALCHDSRELGSRSEHFALAGSDSTARLYACPNVRTGVRGVAADRQTPGFMRAPPETPYLFALECAMDELAWALDIDPLELRRRNDTMVDPVHQLPYTSRSLVRCIDAGAAEFGWARRDPRPGSMREGEEVVGFGYATAFYPTQVGPADCRVALAPDLRARVEVGTHEIGTGIRTVIAQTVADRLGIAIEAVEVAIGDSDLPAAPLSAGSSSTASVCSAVALACEALRARIGKAATAARNAPLHGLEPAALRLGDGRVHIGDASEPLAEAVRRACRGRPMVEKATHTPHGAPPVIGPVLVRRGLPVIAGGSMLRDRLQFAFGAQFVEVRIDRATGRIRIPRMTGAFAAGRIVNPRTARSQLMGGQVWGASAALWEATEIDPRSGRYANCDLAEYLLPTHADIGRVDTLMLDEEDTRVNPLGIKGVGELGVTGMNAAVANAVFHATGLRVRTLPIRLDALLAAPALAGA</sequence>